<feature type="signal peptide" evidence="7">
    <location>
        <begin position="1"/>
        <end position="15"/>
    </location>
</feature>
<reference evidence="9 10" key="1">
    <citation type="journal article" date="2015" name="Genome Announc.">
        <title>Draft Genome Sequence and Gene Annotation of the Entomopathogenic Fungus Verticillium hemipterigenum.</title>
        <authorList>
            <person name="Horn F."/>
            <person name="Habel A."/>
            <person name="Scharf D.H."/>
            <person name="Dworschak J."/>
            <person name="Brakhage A.A."/>
            <person name="Guthke R."/>
            <person name="Hertweck C."/>
            <person name="Linde J."/>
        </authorList>
    </citation>
    <scope>NUCLEOTIDE SEQUENCE [LARGE SCALE GENOMIC DNA]</scope>
</reference>
<dbReference type="Gene3D" id="2.40.10.10">
    <property type="entry name" value="Trypsin-like serine proteases"/>
    <property type="match status" value="1"/>
</dbReference>
<dbReference type="STRING" id="1531966.A0A0A1TPP1"/>
<dbReference type="InterPro" id="IPR009003">
    <property type="entry name" value="Peptidase_S1_PA"/>
</dbReference>
<dbReference type="Pfam" id="PF00089">
    <property type="entry name" value="Trypsin"/>
    <property type="match status" value="1"/>
</dbReference>
<evidence type="ECO:0000256" key="3">
    <source>
        <dbReference type="ARBA" id="ARBA00022801"/>
    </source>
</evidence>
<dbReference type="InterPro" id="IPR001314">
    <property type="entry name" value="Peptidase_S1A"/>
</dbReference>
<dbReference type="HOGENOM" id="CLU_006842_7_0_1"/>
<evidence type="ECO:0000259" key="8">
    <source>
        <dbReference type="PROSITE" id="PS50240"/>
    </source>
</evidence>
<gene>
    <name evidence="9" type="ORF">VHEMI09090</name>
</gene>
<dbReference type="InterPro" id="IPR018114">
    <property type="entry name" value="TRYPSIN_HIS"/>
</dbReference>
<feature type="chain" id="PRO_5012723366" description="Peptidase S1 domain-containing protein" evidence="7">
    <location>
        <begin position="16"/>
        <end position="252"/>
    </location>
</feature>
<dbReference type="InterPro" id="IPR033116">
    <property type="entry name" value="TRYPSIN_SER"/>
</dbReference>
<keyword evidence="2 6" id="KW-0645">Protease</keyword>
<dbReference type="PROSITE" id="PS00134">
    <property type="entry name" value="TRYPSIN_HIS"/>
    <property type="match status" value="1"/>
</dbReference>
<evidence type="ECO:0000256" key="1">
    <source>
        <dbReference type="ARBA" id="ARBA00007664"/>
    </source>
</evidence>
<evidence type="ECO:0000256" key="4">
    <source>
        <dbReference type="ARBA" id="ARBA00022825"/>
    </source>
</evidence>
<keyword evidence="4 6" id="KW-0720">Serine protease</keyword>
<evidence type="ECO:0000256" key="6">
    <source>
        <dbReference type="RuleBase" id="RU363034"/>
    </source>
</evidence>
<sequence length="252" mass="26395">MKAGAILGLTTSALAASIPRAADVWGGKDTAITEVPYQIEYDVNGQFDCGGSIIAKRFILTAGHCVRGQTASRLSIRAGSNQIGGGTSYKVKKINAHPKFTIQGNFIDYDVAILELTSDIALSNSAKIIEVTNTSPNAGDDALLSGWGETNAQHNYPRTLQSVHYPIISKQECQDLNNKYGAETTDRFICALYQGGGKGSCYGDSGGPLVVGGKLVGSVSGGQECAGADAPGSYADLAHPEIRPWIKQIAGV</sequence>
<evidence type="ECO:0000313" key="9">
    <source>
        <dbReference type="EMBL" id="CEJ93508.1"/>
    </source>
</evidence>
<dbReference type="InterPro" id="IPR001254">
    <property type="entry name" value="Trypsin_dom"/>
</dbReference>
<protein>
    <recommendedName>
        <fullName evidence="8">Peptidase S1 domain-containing protein</fullName>
    </recommendedName>
</protein>
<evidence type="ECO:0000256" key="2">
    <source>
        <dbReference type="ARBA" id="ARBA00022670"/>
    </source>
</evidence>
<dbReference type="GO" id="GO:0004252">
    <property type="term" value="F:serine-type endopeptidase activity"/>
    <property type="evidence" value="ECO:0007669"/>
    <property type="project" value="InterPro"/>
</dbReference>
<evidence type="ECO:0000256" key="7">
    <source>
        <dbReference type="SAM" id="SignalP"/>
    </source>
</evidence>
<dbReference type="EMBL" id="CDHN01000005">
    <property type="protein sequence ID" value="CEJ93508.1"/>
    <property type="molecule type" value="Genomic_DNA"/>
</dbReference>
<keyword evidence="10" id="KW-1185">Reference proteome</keyword>
<evidence type="ECO:0000313" key="10">
    <source>
        <dbReference type="Proteomes" id="UP000039046"/>
    </source>
</evidence>
<dbReference type="Proteomes" id="UP000039046">
    <property type="component" value="Unassembled WGS sequence"/>
</dbReference>
<keyword evidence="3 6" id="KW-0378">Hydrolase</keyword>
<proteinExistence type="inferred from homology"/>
<dbReference type="FunFam" id="2.40.10.10:FF:000068">
    <property type="entry name" value="transmembrane protease serine 2"/>
    <property type="match status" value="1"/>
</dbReference>
<keyword evidence="5" id="KW-1015">Disulfide bond</keyword>
<dbReference type="SUPFAM" id="SSF50494">
    <property type="entry name" value="Trypsin-like serine proteases"/>
    <property type="match status" value="1"/>
</dbReference>
<dbReference type="PANTHER" id="PTHR24276">
    <property type="entry name" value="POLYSERASE-RELATED"/>
    <property type="match status" value="1"/>
</dbReference>
<feature type="domain" description="Peptidase S1" evidence="8">
    <location>
        <begin position="24"/>
        <end position="251"/>
    </location>
</feature>
<dbReference type="PRINTS" id="PR00722">
    <property type="entry name" value="CHYMOTRYPSIN"/>
</dbReference>
<evidence type="ECO:0000256" key="5">
    <source>
        <dbReference type="ARBA" id="ARBA00023157"/>
    </source>
</evidence>
<dbReference type="AlphaFoldDB" id="A0A0A1TPP1"/>
<dbReference type="InterPro" id="IPR043504">
    <property type="entry name" value="Peptidase_S1_PA_chymotrypsin"/>
</dbReference>
<dbReference type="PROSITE" id="PS50240">
    <property type="entry name" value="TRYPSIN_DOM"/>
    <property type="match status" value="1"/>
</dbReference>
<keyword evidence="7" id="KW-0732">Signal</keyword>
<dbReference type="CDD" id="cd00190">
    <property type="entry name" value="Tryp_SPc"/>
    <property type="match status" value="1"/>
</dbReference>
<name>A0A0A1TPP1_9HYPO</name>
<organism evidence="9 10">
    <name type="scientific">[Torrubiella] hemipterigena</name>
    <dbReference type="NCBI Taxonomy" id="1531966"/>
    <lineage>
        <taxon>Eukaryota</taxon>
        <taxon>Fungi</taxon>
        <taxon>Dikarya</taxon>
        <taxon>Ascomycota</taxon>
        <taxon>Pezizomycotina</taxon>
        <taxon>Sordariomycetes</taxon>
        <taxon>Hypocreomycetidae</taxon>
        <taxon>Hypocreales</taxon>
        <taxon>Clavicipitaceae</taxon>
        <taxon>Clavicipitaceae incertae sedis</taxon>
        <taxon>'Torrubiella' clade</taxon>
    </lineage>
</organism>
<dbReference type="PROSITE" id="PS00135">
    <property type="entry name" value="TRYPSIN_SER"/>
    <property type="match status" value="1"/>
</dbReference>
<comment type="similarity">
    <text evidence="1">Belongs to the peptidase S1 family.</text>
</comment>
<dbReference type="SMART" id="SM00020">
    <property type="entry name" value="Tryp_SPc"/>
    <property type="match status" value="1"/>
</dbReference>
<dbReference type="GO" id="GO:0006508">
    <property type="term" value="P:proteolysis"/>
    <property type="evidence" value="ECO:0007669"/>
    <property type="project" value="UniProtKB-KW"/>
</dbReference>
<dbReference type="OrthoDB" id="4915747at2759"/>
<accession>A0A0A1TPP1</accession>
<dbReference type="InterPro" id="IPR050430">
    <property type="entry name" value="Peptidase_S1"/>
</dbReference>
<dbReference type="FunFam" id="2.40.10.10:FF:000036">
    <property type="entry name" value="Trypsin beta"/>
    <property type="match status" value="1"/>
</dbReference>
<dbReference type="PANTHER" id="PTHR24276:SF91">
    <property type="entry name" value="AT26814P-RELATED"/>
    <property type="match status" value="1"/>
</dbReference>